<dbReference type="PANTHER" id="PTHR30093">
    <property type="entry name" value="GENERAL SECRETION PATHWAY PROTEIN G"/>
    <property type="match status" value="1"/>
</dbReference>
<dbReference type="InterPro" id="IPR011453">
    <property type="entry name" value="DUF1559"/>
</dbReference>
<accession>A0A5C5Z4U8</accession>
<keyword evidence="2" id="KW-0472">Membrane</keyword>
<protein>
    <recommendedName>
        <fullName evidence="3">DUF1559 domain-containing protein</fullName>
    </recommendedName>
</protein>
<comment type="caution">
    <text evidence="4">The sequence shown here is derived from an EMBL/GenBank/DDBJ whole genome shotgun (WGS) entry which is preliminary data.</text>
</comment>
<dbReference type="Gene3D" id="3.30.700.10">
    <property type="entry name" value="Glycoprotein, Type 4 Pilin"/>
    <property type="match status" value="1"/>
</dbReference>
<sequence length="259" mass="27904">MSNVPPASDPFSVPPSPQVQPRSSSSATIWIILGVVGVMMLFCGGILVALLLPAIGAARQAAQRMQRSNNAKQVALAIHNYHSAYKQLPFTTNTNMAGEETIGWRIAVSPFTEGQRQWEMIDSTQPWDSPTNLAISTDPPMAFQAMKGNPGETGVFAIVSEESMFPPTADTKVRFRDVLDGLSNTVMMIELPNRTAVWSSTQDMTPDEAFAAISELDGAEAGHLIMADGSVRAVTNSLDRTTFDALVTREGSETIGPNF</sequence>
<dbReference type="PANTHER" id="PTHR30093:SF2">
    <property type="entry name" value="TYPE II SECRETION SYSTEM PROTEIN H"/>
    <property type="match status" value="1"/>
</dbReference>
<feature type="domain" description="DUF1559" evidence="3">
    <location>
        <begin position="57"/>
        <end position="206"/>
    </location>
</feature>
<keyword evidence="2" id="KW-0812">Transmembrane</keyword>
<dbReference type="OrthoDB" id="285651at2"/>
<feature type="transmembrane region" description="Helical" evidence="2">
    <location>
        <begin position="29"/>
        <end position="58"/>
    </location>
</feature>
<keyword evidence="2" id="KW-1133">Transmembrane helix</keyword>
<evidence type="ECO:0000259" key="3">
    <source>
        <dbReference type="Pfam" id="PF07596"/>
    </source>
</evidence>
<dbReference type="Pfam" id="PF07596">
    <property type="entry name" value="SBP_bac_10"/>
    <property type="match status" value="1"/>
</dbReference>
<dbReference type="InterPro" id="IPR045584">
    <property type="entry name" value="Pilin-like"/>
</dbReference>
<keyword evidence="5" id="KW-1185">Reference proteome</keyword>
<name>A0A5C5Z4U8_9BACT</name>
<evidence type="ECO:0000256" key="1">
    <source>
        <dbReference type="SAM" id="MobiDB-lite"/>
    </source>
</evidence>
<proteinExistence type="predicted"/>
<gene>
    <name evidence="4" type="ORF">CA13_35120</name>
</gene>
<dbReference type="Proteomes" id="UP000315010">
    <property type="component" value="Unassembled WGS sequence"/>
</dbReference>
<dbReference type="EMBL" id="SJPJ01000001">
    <property type="protein sequence ID" value="TWT82057.1"/>
    <property type="molecule type" value="Genomic_DNA"/>
</dbReference>
<dbReference type="AlphaFoldDB" id="A0A5C5Z4U8"/>
<dbReference type="RefSeq" id="WP_146398319.1">
    <property type="nucleotide sequence ID" value="NZ_SJPJ01000001.1"/>
</dbReference>
<organism evidence="4 5">
    <name type="scientific">Novipirellula herctigrandis</name>
    <dbReference type="NCBI Taxonomy" id="2527986"/>
    <lineage>
        <taxon>Bacteria</taxon>
        <taxon>Pseudomonadati</taxon>
        <taxon>Planctomycetota</taxon>
        <taxon>Planctomycetia</taxon>
        <taxon>Pirellulales</taxon>
        <taxon>Pirellulaceae</taxon>
        <taxon>Novipirellula</taxon>
    </lineage>
</organism>
<reference evidence="4 5" key="1">
    <citation type="submission" date="2019-02" db="EMBL/GenBank/DDBJ databases">
        <title>Deep-cultivation of Planctomycetes and their phenomic and genomic characterization uncovers novel biology.</title>
        <authorList>
            <person name="Wiegand S."/>
            <person name="Jogler M."/>
            <person name="Boedeker C."/>
            <person name="Pinto D."/>
            <person name="Vollmers J."/>
            <person name="Rivas-Marin E."/>
            <person name="Kohn T."/>
            <person name="Peeters S.H."/>
            <person name="Heuer A."/>
            <person name="Rast P."/>
            <person name="Oberbeckmann S."/>
            <person name="Bunk B."/>
            <person name="Jeske O."/>
            <person name="Meyerdierks A."/>
            <person name="Storesund J.E."/>
            <person name="Kallscheuer N."/>
            <person name="Luecker S."/>
            <person name="Lage O.M."/>
            <person name="Pohl T."/>
            <person name="Merkel B.J."/>
            <person name="Hornburger P."/>
            <person name="Mueller R.-W."/>
            <person name="Bruemmer F."/>
            <person name="Labrenz M."/>
            <person name="Spormann A.M."/>
            <person name="Op Den Camp H."/>
            <person name="Overmann J."/>
            <person name="Amann R."/>
            <person name="Jetten M.S.M."/>
            <person name="Mascher T."/>
            <person name="Medema M.H."/>
            <person name="Devos D.P."/>
            <person name="Kaster A.-K."/>
            <person name="Ovreas L."/>
            <person name="Rohde M."/>
            <person name="Galperin M.Y."/>
            <person name="Jogler C."/>
        </authorList>
    </citation>
    <scope>NUCLEOTIDE SEQUENCE [LARGE SCALE GENOMIC DNA]</scope>
    <source>
        <strain evidence="4 5">CA13</strain>
    </source>
</reference>
<evidence type="ECO:0000256" key="2">
    <source>
        <dbReference type="SAM" id="Phobius"/>
    </source>
</evidence>
<feature type="region of interest" description="Disordered" evidence="1">
    <location>
        <begin position="1"/>
        <end position="22"/>
    </location>
</feature>
<dbReference type="SUPFAM" id="SSF54523">
    <property type="entry name" value="Pili subunits"/>
    <property type="match status" value="1"/>
</dbReference>
<evidence type="ECO:0000313" key="4">
    <source>
        <dbReference type="EMBL" id="TWT82057.1"/>
    </source>
</evidence>
<evidence type="ECO:0000313" key="5">
    <source>
        <dbReference type="Proteomes" id="UP000315010"/>
    </source>
</evidence>